<dbReference type="AlphaFoldDB" id="A0A8K0SML2"/>
<proteinExistence type="predicted"/>
<reference evidence="2" key="1">
    <citation type="journal article" date="2021" name="Nat. Commun.">
        <title>Genetic determinants of endophytism in the Arabidopsis root mycobiome.</title>
        <authorList>
            <person name="Mesny F."/>
            <person name="Miyauchi S."/>
            <person name="Thiergart T."/>
            <person name="Pickel B."/>
            <person name="Atanasova L."/>
            <person name="Karlsson M."/>
            <person name="Huettel B."/>
            <person name="Barry K.W."/>
            <person name="Haridas S."/>
            <person name="Chen C."/>
            <person name="Bauer D."/>
            <person name="Andreopoulos W."/>
            <person name="Pangilinan J."/>
            <person name="LaButti K."/>
            <person name="Riley R."/>
            <person name="Lipzen A."/>
            <person name="Clum A."/>
            <person name="Drula E."/>
            <person name="Henrissat B."/>
            <person name="Kohler A."/>
            <person name="Grigoriev I.V."/>
            <person name="Martin F.M."/>
            <person name="Hacquard S."/>
        </authorList>
    </citation>
    <scope>NUCLEOTIDE SEQUENCE</scope>
    <source>
        <strain evidence="2">MPI-CAGE-CH-0235</strain>
    </source>
</reference>
<gene>
    <name evidence="2" type="ORF">B0I35DRAFT_249605</name>
</gene>
<keyword evidence="3" id="KW-1185">Reference proteome</keyword>
<feature type="region of interest" description="Disordered" evidence="1">
    <location>
        <begin position="1"/>
        <end position="27"/>
    </location>
</feature>
<protein>
    <submittedName>
        <fullName evidence="2">Uncharacterized protein</fullName>
    </submittedName>
</protein>
<evidence type="ECO:0000256" key="1">
    <source>
        <dbReference type="SAM" id="MobiDB-lite"/>
    </source>
</evidence>
<evidence type="ECO:0000313" key="2">
    <source>
        <dbReference type="EMBL" id="KAH7318676.1"/>
    </source>
</evidence>
<name>A0A8K0SML2_9HYPO</name>
<dbReference type="Proteomes" id="UP000813444">
    <property type="component" value="Unassembled WGS sequence"/>
</dbReference>
<evidence type="ECO:0000313" key="3">
    <source>
        <dbReference type="Proteomes" id="UP000813444"/>
    </source>
</evidence>
<organism evidence="2 3">
    <name type="scientific">Stachybotrys elegans</name>
    <dbReference type="NCBI Taxonomy" id="80388"/>
    <lineage>
        <taxon>Eukaryota</taxon>
        <taxon>Fungi</taxon>
        <taxon>Dikarya</taxon>
        <taxon>Ascomycota</taxon>
        <taxon>Pezizomycotina</taxon>
        <taxon>Sordariomycetes</taxon>
        <taxon>Hypocreomycetidae</taxon>
        <taxon>Hypocreales</taxon>
        <taxon>Stachybotryaceae</taxon>
        <taxon>Stachybotrys</taxon>
    </lineage>
</organism>
<feature type="compositionally biased region" description="Basic and acidic residues" evidence="1">
    <location>
        <begin position="1"/>
        <end position="10"/>
    </location>
</feature>
<accession>A0A8K0SML2</accession>
<dbReference type="EMBL" id="JAGPNK010000007">
    <property type="protein sequence ID" value="KAH7318676.1"/>
    <property type="molecule type" value="Genomic_DNA"/>
</dbReference>
<comment type="caution">
    <text evidence="2">The sequence shown here is derived from an EMBL/GenBank/DDBJ whole genome shotgun (WGS) entry which is preliminary data.</text>
</comment>
<sequence>MICAEQEKNLKWKRKQKNQTTRPFPCPFPLTDHRSQEALFRETAACSLWRKKDKREEKHCTFPSRPASTTKRNRHLLGQPLGAHWPDLPLHAQPLSACARPVRNTSTADVPFLCVFLLFICVFRGQPSSRVSKAFGRPGVSSSFLSVLRPPPAETDAHGGLLDSRDSFHSGVAVRARVDMNGRADDLRQNNKAVTPTYPQRRSRSVMVFRRPS</sequence>